<comment type="caution">
    <text evidence="1">The sequence shown here is derived from an EMBL/GenBank/DDBJ whole genome shotgun (WGS) entry which is preliminary data.</text>
</comment>
<sequence length="233" mass="27572">MIQLGEQRNNLVLLEKIKEDRYTMFRCQCLDCDNETIIHSNNFGKNFNCGCSKFAVGTTTEKGLLILEHIYIDNRLTHFKCRCVCNNEFQIRYSMVFRQQSCGCFRNRCGEENHRFTGYKQISGARWWSYKDNASKRNISFEITIKEAWDIFEKQNGYCALTGEPLTFWKSSRNKDKGDASASMDRIDNTKGYTKENIWWVHKHVNQIKMAMTTTEFVSWCNKVVKYENNKRY</sequence>
<proteinExistence type="predicted"/>
<accession>A0A0F9IWP6</accession>
<dbReference type="EMBL" id="LAZR01019710">
    <property type="protein sequence ID" value="KKL91512.1"/>
    <property type="molecule type" value="Genomic_DNA"/>
</dbReference>
<evidence type="ECO:0000313" key="1">
    <source>
        <dbReference type="EMBL" id="KKL91512.1"/>
    </source>
</evidence>
<gene>
    <name evidence="1" type="ORF">LCGC14_1893920</name>
</gene>
<dbReference type="Gene3D" id="3.30.40.220">
    <property type="match status" value="1"/>
</dbReference>
<dbReference type="AlphaFoldDB" id="A0A0F9IWP6"/>
<name>A0A0F9IWP6_9ZZZZ</name>
<protein>
    <submittedName>
        <fullName evidence="1">Uncharacterized protein</fullName>
    </submittedName>
</protein>
<reference evidence="1" key="1">
    <citation type="journal article" date="2015" name="Nature">
        <title>Complex archaea that bridge the gap between prokaryotes and eukaryotes.</title>
        <authorList>
            <person name="Spang A."/>
            <person name="Saw J.H."/>
            <person name="Jorgensen S.L."/>
            <person name="Zaremba-Niedzwiedzka K."/>
            <person name="Martijn J."/>
            <person name="Lind A.E."/>
            <person name="van Eijk R."/>
            <person name="Schleper C."/>
            <person name="Guy L."/>
            <person name="Ettema T.J."/>
        </authorList>
    </citation>
    <scope>NUCLEOTIDE SEQUENCE</scope>
</reference>
<organism evidence="1">
    <name type="scientific">marine sediment metagenome</name>
    <dbReference type="NCBI Taxonomy" id="412755"/>
    <lineage>
        <taxon>unclassified sequences</taxon>
        <taxon>metagenomes</taxon>
        <taxon>ecological metagenomes</taxon>
    </lineage>
</organism>